<dbReference type="EC" id="4.6.1.16" evidence="2"/>
<feature type="domain" description="tRNA intron endonuclease catalytic" evidence="7">
    <location>
        <begin position="321"/>
        <end position="398"/>
    </location>
</feature>
<dbReference type="InterPro" id="IPR006677">
    <property type="entry name" value="tRNA_intron_Endonuc_cat-like"/>
</dbReference>
<evidence type="ECO:0000256" key="1">
    <source>
        <dbReference type="ARBA" id="ARBA00008078"/>
    </source>
</evidence>
<evidence type="ECO:0000256" key="3">
    <source>
        <dbReference type="ARBA" id="ARBA00022694"/>
    </source>
</evidence>
<dbReference type="GO" id="GO:0000213">
    <property type="term" value="F:tRNA-intron lyase activity"/>
    <property type="evidence" value="ECO:0007669"/>
    <property type="project" value="UniProtKB-EC"/>
</dbReference>
<keyword evidence="9" id="KW-0540">Nuclease</keyword>
<accession>A0A419QFH9</accession>
<dbReference type="InterPro" id="IPR036167">
    <property type="entry name" value="tRNA_intron_Endo_cat-like_sf"/>
</dbReference>
<keyword evidence="3" id="KW-0819">tRNA processing</keyword>
<evidence type="ECO:0000256" key="5">
    <source>
        <dbReference type="ARBA" id="ARBA00034031"/>
    </source>
</evidence>
<gene>
    <name evidence="9" type="ORF">CSKR_101320</name>
</gene>
<evidence type="ECO:0000313" key="9">
    <source>
        <dbReference type="EMBL" id="KAG5447547.1"/>
    </source>
</evidence>
<dbReference type="STRING" id="79923.A0A419QFH9"/>
<keyword evidence="9" id="KW-0378">Hydrolase</keyword>
<dbReference type="EMBL" id="NIRI02000042">
    <property type="protein sequence ID" value="KAG5447547.1"/>
    <property type="molecule type" value="Genomic_DNA"/>
</dbReference>
<feature type="compositionally biased region" description="Acidic residues" evidence="6">
    <location>
        <begin position="196"/>
        <end position="211"/>
    </location>
</feature>
<evidence type="ECO:0000256" key="6">
    <source>
        <dbReference type="SAM" id="MobiDB-lite"/>
    </source>
</evidence>
<keyword evidence="10" id="KW-1185">Reference proteome</keyword>
<dbReference type="SUPFAM" id="SSF53032">
    <property type="entry name" value="tRNA-intron endonuclease catalytic domain-like"/>
    <property type="match status" value="1"/>
</dbReference>
<dbReference type="InterPro" id="IPR011856">
    <property type="entry name" value="tRNA_endonuc-like_dom_sf"/>
</dbReference>
<evidence type="ECO:0000256" key="4">
    <source>
        <dbReference type="ARBA" id="ARBA00023239"/>
    </source>
</evidence>
<dbReference type="CDD" id="cd22363">
    <property type="entry name" value="tRNA-intron_lyase_C"/>
    <property type="match status" value="1"/>
</dbReference>
<dbReference type="Pfam" id="PF26577">
    <property type="entry name" value="TSEN34_N"/>
    <property type="match status" value="1"/>
</dbReference>
<dbReference type="PANTHER" id="PTHR13070">
    <property type="entry name" value="TRNA-SPLICING ENDONUCLEASE SUBUNIT SEN34-RELATED"/>
    <property type="match status" value="1"/>
</dbReference>
<keyword evidence="9" id="KW-0255">Endonuclease</keyword>
<dbReference type="AlphaFoldDB" id="A0A419QFH9"/>
<dbReference type="Gene3D" id="3.40.1350.10">
    <property type="match status" value="1"/>
</dbReference>
<evidence type="ECO:0000313" key="10">
    <source>
        <dbReference type="Proteomes" id="UP000286415"/>
    </source>
</evidence>
<dbReference type="GO" id="GO:0000379">
    <property type="term" value="P:tRNA-type intron splice site recognition and cleavage"/>
    <property type="evidence" value="ECO:0007669"/>
    <property type="project" value="TreeGrafter"/>
</dbReference>
<dbReference type="PANTHER" id="PTHR13070:SF0">
    <property type="entry name" value="TRNA-SPLICING ENDONUCLEASE SUBUNIT SEN34"/>
    <property type="match status" value="1"/>
</dbReference>
<comment type="catalytic activity">
    <reaction evidence="5">
        <text>pretRNA = a 3'-half-tRNA molecule with a 5'-OH end + a 5'-half-tRNA molecule with a 2',3'-cyclic phosphate end + an intron with a 2',3'-cyclic phosphate and a 5'-hydroxyl terminus.</text>
        <dbReference type="EC" id="4.6.1.16"/>
    </reaction>
</comment>
<feature type="region of interest" description="Disordered" evidence="6">
    <location>
        <begin position="196"/>
        <end position="215"/>
    </location>
</feature>
<dbReference type="GO" id="GO:0003676">
    <property type="term" value="F:nucleic acid binding"/>
    <property type="evidence" value="ECO:0007669"/>
    <property type="project" value="InterPro"/>
</dbReference>
<name>A0A419QFH9_CLOSI</name>
<dbReference type="InterPro" id="IPR059049">
    <property type="entry name" value="TSEN34_N"/>
</dbReference>
<dbReference type="OrthoDB" id="48041at2759"/>
<reference evidence="9 10" key="2">
    <citation type="journal article" date="2021" name="Genomics">
        <title>High-quality reference genome for Clonorchis sinensis.</title>
        <authorList>
            <person name="Young N.D."/>
            <person name="Stroehlein A.J."/>
            <person name="Kinkar L."/>
            <person name="Wang T."/>
            <person name="Sohn W.M."/>
            <person name="Chang B.C.H."/>
            <person name="Kaur P."/>
            <person name="Weisz D."/>
            <person name="Dudchenko O."/>
            <person name="Aiden E.L."/>
            <person name="Korhonen P.K."/>
            <person name="Gasser R.B."/>
        </authorList>
    </citation>
    <scope>NUCLEOTIDE SEQUENCE [LARGE SCALE GENOMIC DNA]</scope>
    <source>
        <strain evidence="9">Cs-k2</strain>
    </source>
</reference>
<feature type="domain" description="TSEN34 N-terminal" evidence="8">
    <location>
        <begin position="20"/>
        <end position="90"/>
    </location>
</feature>
<dbReference type="Pfam" id="PF01974">
    <property type="entry name" value="tRNA_int_endo"/>
    <property type="match status" value="1"/>
</dbReference>
<evidence type="ECO:0000256" key="2">
    <source>
        <dbReference type="ARBA" id="ARBA00012573"/>
    </source>
</evidence>
<protein>
    <recommendedName>
        <fullName evidence="2">tRNA-intron lyase</fullName>
        <ecNumber evidence="2">4.6.1.16</ecNumber>
    </recommendedName>
</protein>
<dbReference type="InParanoid" id="A0A419QFH9"/>
<proteinExistence type="inferred from homology"/>
<evidence type="ECO:0000259" key="7">
    <source>
        <dbReference type="Pfam" id="PF01974"/>
    </source>
</evidence>
<reference evidence="9 10" key="1">
    <citation type="journal article" date="2018" name="Biotechnol. Adv.">
        <title>Improved genomic resources and new bioinformatic workflow for the carcinogenic parasite Clonorchis sinensis: Biotechnological implications.</title>
        <authorList>
            <person name="Wang D."/>
            <person name="Korhonen P.K."/>
            <person name="Gasser R.B."/>
            <person name="Young N.D."/>
        </authorList>
    </citation>
    <scope>NUCLEOTIDE SEQUENCE [LARGE SCALE GENOMIC DNA]</scope>
    <source>
        <strain evidence="9">Cs-k2</strain>
    </source>
</reference>
<sequence length="420" mass="47208">MAEAPCDLVHPNSLTSHRWCVSVTGCGEFLVWTASAAKWLREYCRIVGRASYSVEMTAKSSGSSSNVPNRLPVRLSFEETAHLLNSRVICGLTVPLPVSQVDSPTSEQKSGFAAAVDLNRREMQELFQAKRRLELSGYYGQLVHGLAVSKQRHARGGDAAQLSDESKKLSVRQRRKMTRLQKKRLRSSGCEITMQDEEDDDMDFNNSEEGDSNVTDAPTLANLIEYYDRGRAEPVRNQGDTLPIHENYEDPIPRHNPRPTPLEWIRPGEVEYTPVPDSVLNGGLCEVVSWLSEQLNLIVVRSQTEPDSSTPVKLPNLERLRLRCRVFSDLWSKGFYITTSSAKMGGDFLVYPGDPLLFHASHIIVVHRPDELVLPHQLAARLRLANSVRKILVLATVSVEQPDSGVLYTSFNWTNWLRQT</sequence>
<feature type="region of interest" description="Disordered" evidence="6">
    <location>
        <begin position="234"/>
        <end position="256"/>
    </location>
</feature>
<dbReference type="Proteomes" id="UP000286415">
    <property type="component" value="Unassembled WGS sequence"/>
</dbReference>
<evidence type="ECO:0000259" key="8">
    <source>
        <dbReference type="Pfam" id="PF26577"/>
    </source>
</evidence>
<dbReference type="GO" id="GO:0005634">
    <property type="term" value="C:nucleus"/>
    <property type="evidence" value="ECO:0007669"/>
    <property type="project" value="UniProtKB-ARBA"/>
</dbReference>
<comment type="caution">
    <text evidence="9">The sequence shown here is derived from an EMBL/GenBank/DDBJ whole genome shotgun (WGS) entry which is preliminary data.</text>
</comment>
<comment type="similarity">
    <text evidence="1">Belongs to the tRNA-intron endonuclease family.</text>
</comment>
<organism evidence="9 10">
    <name type="scientific">Clonorchis sinensis</name>
    <name type="common">Chinese liver fluke</name>
    <dbReference type="NCBI Taxonomy" id="79923"/>
    <lineage>
        <taxon>Eukaryota</taxon>
        <taxon>Metazoa</taxon>
        <taxon>Spiralia</taxon>
        <taxon>Lophotrochozoa</taxon>
        <taxon>Platyhelminthes</taxon>
        <taxon>Trematoda</taxon>
        <taxon>Digenea</taxon>
        <taxon>Opisthorchiida</taxon>
        <taxon>Opisthorchiata</taxon>
        <taxon>Opisthorchiidae</taxon>
        <taxon>Clonorchis</taxon>
    </lineage>
</organism>
<keyword evidence="4" id="KW-0456">Lyase</keyword>
<feature type="region of interest" description="Disordered" evidence="6">
    <location>
        <begin position="154"/>
        <end position="177"/>
    </location>
</feature>